<dbReference type="InterPro" id="IPR003416">
    <property type="entry name" value="MgtC/SapB/SrpB/YhiD_fam"/>
</dbReference>
<dbReference type="Pfam" id="PF02308">
    <property type="entry name" value="MgtC"/>
    <property type="match status" value="1"/>
</dbReference>
<feature type="transmembrane region" description="Helical" evidence="7">
    <location>
        <begin position="6"/>
        <end position="24"/>
    </location>
</feature>
<dbReference type="PRINTS" id="PR01837">
    <property type="entry name" value="MGTCSAPBPROT"/>
</dbReference>
<dbReference type="AlphaFoldDB" id="A0A2H0QWJ9"/>
<dbReference type="PANTHER" id="PTHR33778:SF1">
    <property type="entry name" value="MAGNESIUM TRANSPORTER YHID-RELATED"/>
    <property type="match status" value="1"/>
</dbReference>
<gene>
    <name evidence="9" type="ORF">COV34_02040</name>
</gene>
<keyword evidence="4 7" id="KW-0812">Transmembrane</keyword>
<feature type="transmembrane region" description="Helical" evidence="7">
    <location>
        <begin position="118"/>
        <end position="138"/>
    </location>
</feature>
<name>A0A2H0QWJ9_9BACT</name>
<protein>
    <recommendedName>
        <fullName evidence="8">MgtC/SapB/SrpB/YhiD N-terminal domain-containing protein</fullName>
    </recommendedName>
</protein>
<feature type="domain" description="MgtC/SapB/SrpB/YhiD N-terminal" evidence="8">
    <location>
        <begin position="13"/>
        <end position="139"/>
    </location>
</feature>
<comment type="similarity">
    <text evidence="2">Belongs to the MgtC/SapB family.</text>
</comment>
<dbReference type="GO" id="GO:0005886">
    <property type="term" value="C:plasma membrane"/>
    <property type="evidence" value="ECO:0007669"/>
    <property type="project" value="UniProtKB-SubCell"/>
</dbReference>
<keyword evidence="3" id="KW-1003">Cell membrane</keyword>
<evidence type="ECO:0000256" key="5">
    <source>
        <dbReference type="ARBA" id="ARBA00022989"/>
    </source>
</evidence>
<dbReference type="EMBL" id="PCXL01000011">
    <property type="protein sequence ID" value="PIR38366.1"/>
    <property type="molecule type" value="Genomic_DNA"/>
</dbReference>
<feature type="transmembrane region" description="Helical" evidence="7">
    <location>
        <begin position="69"/>
        <end position="89"/>
    </location>
</feature>
<comment type="caution">
    <text evidence="9">The sequence shown here is derived from an EMBL/GenBank/DDBJ whole genome shotgun (WGS) entry which is preliminary data.</text>
</comment>
<evidence type="ECO:0000313" key="10">
    <source>
        <dbReference type="Proteomes" id="UP000231333"/>
    </source>
</evidence>
<evidence type="ECO:0000256" key="4">
    <source>
        <dbReference type="ARBA" id="ARBA00022692"/>
    </source>
</evidence>
<dbReference type="PANTHER" id="PTHR33778">
    <property type="entry name" value="PROTEIN MGTC"/>
    <property type="match status" value="1"/>
</dbReference>
<keyword evidence="6 7" id="KW-0472">Membrane</keyword>
<evidence type="ECO:0000259" key="8">
    <source>
        <dbReference type="Pfam" id="PF02308"/>
    </source>
</evidence>
<evidence type="ECO:0000256" key="2">
    <source>
        <dbReference type="ARBA" id="ARBA00009298"/>
    </source>
</evidence>
<comment type="subcellular location">
    <subcellularLocation>
        <location evidence="1">Cell membrane</location>
        <topology evidence="1">Multi-pass membrane protein</topology>
    </subcellularLocation>
</comment>
<feature type="transmembrane region" description="Helical" evidence="7">
    <location>
        <begin position="96"/>
        <end position="112"/>
    </location>
</feature>
<keyword evidence="5 7" id="KW-1133">Transmembrane helix</keyword>
<evidence type="ECO:0000256" key="1">
    <source>
        <dbReference type="ARBA" id="ARBA00004651"/>
    </source>
</evidence>
<accession>A0A2H0QWJ9</accession>
<organism evidence="9 10">
    <name type="scientific">Candidatus Zambryskibacteria bacterium CG10_big_fil_rev_8_21_14_0_10_42_12</name>
    <dbReference type="NCBI Taxonomy" id="1975115"/>
    <lineage>
        <taxon>Bacteria</taxon>
        <taxon>Candidatus Zambryskiibacteriota</taxon>
    </lineage>
</organism>
<dbReference type="Proteomes" id="UP000231333">
    <property type="component" value="Unassembled WGS sequence"/>
</dbReference>
<evidence type="ECO:0000256" key="6">
    <source>
        <dbReference type="ARBA" id="ARBA00023136"/>
    </source>
</evidence>
<reference evidence="9 10" key="1">
    <citation type="submission" date="2017-09" db="EMBL/GenBank/DDBJ databases">
        <title>Depth-based differentiation of microbial function through sediment-hosted aquifers and enrichment of novel symbionts in the deep terrestrial subsurface.</title>
        <authorList>
            <person name="Probst A.J."/>
            <person name="Ladd B."/>
            <person name="Jarett J.K."/>
            <person name="Geller-Mcgrath D.E."/>
            <person name="Sieber C.M."/>
            <person name="Emerson J.B."/>
            <person name="Anantharaman K."/>
            <person name="Thomas B.C."/>
            <person name="Malmstrom R."/>
            <person name="Stieglmeier M."/>
            <person name="Klingl A."/>
            <person name="Woyke T."/>
            <person name="Ryan C.M."/>
            <person name="Banfield J.F."/>
        </authorList>
    </citation>
    <scope>NUCLEOTIDE SEQUENCE [LARGE SCALE GENOMIC DNA]</scope>
    <source>
        <strain evidence="9">CG10_big_fil_rev_8_21_14_0_10_42_12</strain>
    </source>
</reference>
<sequence>MEIAESLIPYTSMILALVLGMLLGIERTFAGKTAGLRTYGLVSMGSALFIVVTNIVLEDFIGLTSFDPTRVAAGIITGIGFIGAGLILFREHKLRGLTTAAGLWVACGIGIACGFGLYMIATFATFLTLFAFTALWFVEDRVRHLKQKSNLAHGSEDIQ</sequence>
<feature type="transmembrane region" description="Helical" evidence="7">
    <location>
        <begin position="36"/>
        <end position="57"/>
    </location>
</feature>
<evidence type="ECO:0000256" key="3">
    <source>
        <dbReference type="ARBA" id="ARBA00022475"/>
    </source>
</evidence>
<proteinExistence type="inferred from homology"/>
<evidence type="ECO:0000256" key="7">
    <source>
        <dbReference type="SAM" id="Phobius"/>
    </source>
</evidence>
<evidence type="ECO:0000313" key="9">
    <source>
        <dbReference type="EMBL" id="PIR38366.1"/>
    </source>
</evidence>
<dbReference type="InterPro" id="IPR049177">
    <property type="entry name" value="MgtC_SapB_SrpB_YhiD_N"/>
</dbReference>